<dbReference type="CDD" id="cd03257">
    <property type="entry name" value="ABC_NikE_OppD_transporters"/>
    <property type="match status" value="1"/>
</dbReference>
<dbReference type="InterPro" id="IPR017871">
    <property type="entry name" value="ABC_transporter-like_CS"/>
</dbReference>
<dbReference type="GO" id="GO:0016887">
    <property type="term" value="F:ATP hydrolysis activity"/>
    <property type="evidence" value="ECO:0007669"/>
    <property type="project" value="InterPro"/>
</dbReference>
<evidence type="ECO:0000313" key="7">
    <source>
        <dbReference type="Proteomes" id="UP000028186"/>
    </source>
</evidence>
<dbReference type="PROSITE" id="PS50893">
    <property type="entry name" value="ABC_TRANSPORTER_2"/>
    <property type="match status" value="1"/>
</dbReference>
<accession>A0A068TB94</accession>
<evidence type="ECO:0000256" key="3">
    <source>
        <dbReference type="ARBA" id="ARBA00022741"/>
    </source>
</evidence>
<dbReference type="PATRIC" id="fig|1028801.3.peg.3523"/>
<dbReference type="AlphaFoldDB" id="A0A068TB94"/>
<dbReference type="Proteomes" id="UP000028186">
    <property type="component" value="Chromosome I"/>
</dbReference>
<sequence>MTAIDVRNLSIDLGYGLAKKRILGDVCFSVEAGESFGLVGESGSGKSTILRCIARLLNVWEGDIQLEGRSVNDMPFVEYCRTVQMVFQDPYGSLHPRQSIRTALQEPLRIHRMDRQVERMERALIDVGLDPAFLSRYPHELSGGQRQRVAIARALILEPRILLLDEPTSALDVSVQAEVLNLLADLRAKRNLTYLFVSHDLAVIDHMCERLAVMQHGRVVEVMSRDVLATGQAQDPYARELIQASLEYDQAV</sequence>
<dbReference type="PANTHER" id="PTHR43776">
    <property type="entry name" value="TRANSPORT ATP-BINDING PROTEIN"/>
    <property type="match status" value="1"/>
</dbReference>
<dbReference type="Pfam" id="PF00005">
    <property type="entry name" value="ABC_tran"/>
    <property type="match status" value="1"/>
</dbReference>
<dbReference type="GO" id="GO:0055085">
    <property type="term" value="P:transmembrane transport"/>
    <property type="evidence" value="ECO:0007669"/>
    <property type="project" value="UniProtKB-ARBA"/>
</dbReference>
<dbReference type="SMART" id="SM00382">
    <property type="entry name" value="AAA"/>
    <property type="match status" value="1"/>
</dbReference>
<proteinExistence type="inferred from homology"/>
<dbReference type="InterPro" id="IPR027417">
    <property type="entry name" value="P-loop_NTPase"/>
</dbReference>
<dbReference type="eggNOG" id="COG1124">
    <property type="taxonomic scope" value="Bacteria"/>
</dbReference>
<dbReference type="RefSeq" id="WP_038546180.1">
    <property type="nucleotide sequence ID" value="NZ_HG938355.1"/>
</dbReference>
<dbReference type="GO" id="GO:0005524">
    <property type="term" value="F:ATP binding"/>
    <property type="evidence" value="ECO:0007669"/>
    <property type="project" value="UniProtKB-KW"/>
</dbReference>
<evidence type="ECO:0000256" key="1">
    <source>
        <dbReference type="ARBA" id="ARBA00005417"/>
    </source>
</evidence>
<keyword evidence="3" id="KW-0547">Nucleotide-binding</keyword>
<dbReference type="InterPro" id="IPR050319">
    <property type="entry name" value="ABC_transp_ATP-bind"/>
</dbReference>
<dbReference type="EMBL" id="HG938355">
    <property type="protein sequence ID" value="CDN55787.1"/>
    <property type="molecule type" value="Genomic_DNA"/>
</dbReference>
<dbReference type="SUPFAM" id="SSF52540">
    <property type="entry name" value="P-loop containing nucleoside triphosphate hydrolases"/>
    <property type="match status" value="1"/>
</dbReference>
<keyword evidence="2" id="KW-0813">Transport</keyword>
<dbReference type="PANTHER" id="PTHR43776:SF8">
    <property type="entry name" value="ABC TRANSPORTER, ATP-BINDING PROTEIN"/>
    <property type="match status" value="1"/>
</dbReference>
<organism evidence="6 7">
    <name type="scientific">Neorhizobium galegae bv. officinalis bv. officinalis str. HAMBI 1141</name>
    <dbReference type="NCBI Taxonomy" id="1028801"/>
    <lineage>
        <taxon>Bacteria</taxon>
        <taxon>Pseudomonadati</taxon>
        <taxon>Pseudomonadota</taxon>
        <taxon>Alphaproteobacteria</taxon>
        <taxon>Hyphomicrobiales</taxon>
        <taxon>Rhizobiaceae</taxon>
        <taxon>Rhizobium/Agrobacterium group</taxon>
        <taxon>Neorhizobium</taxon>
    </lineage>
</organism>
<evidence type="ECO:0000313" key="6">
    <source>
        <dbReference type="EMBL" id="CDN55787.1"/>
    </source>
</evidence>
<dbReference type="InterPro" id="IPR003439">
    <property type="entry name" value="ABC_transporter-like_ATP-bd"/>
</dbReference>
<dbReference type="InterPro" id="IPR003593">
    <property type="entry name" value="AAA+_ATPase"/>
</dbReference>
<name>A0A068TB94_NEOGA</name>
<gene>
    <name evidence="6" type="ORF">RG1141_CH34520</name>
</gene>
<comment type="similarity">
    <text evidence="1">Belongs to the ABC transporter superfamily.</text>
</comment>
<evidence type="ECO:0000256" key="2">
    <source>
        <dbReference type="ARBA" id="ARBA00022448"/>
    </source>
</evidence>
<protein>
    <submittedName>
        <fullName evidence="6">Dipeptide ABC transporter, ATP-binding protein</fullName>
    </submittedName>
</protein>
<evidence type="ECO:0000256" key="4">
    <source>
        <dbReference type="ARBA" id="ARBA00022840"/>
    </source>
</evidence>
<keyword evidence="4 6" id="KW-0067">ATP-binding</keyword>
<evidence type="ECO:0000259" key="5">
    <source>
        <dbReference type="PROSITE" id="PS50893"/>
    </source>
</evidence>
<dbReference type="Gene3D" id="3.40.50.300">
    <property type="entry name" value="P-loop containing nucleotide triphosphate hydrolases"/>
    <property type="match status" value="1"/>
</dbReference>
<dbReference type="HOGENOM" id="CLU_000604_1_23_5"/>
<dbReference type="KEGG" id="ngl:RG1141_CH34520"/>
<dbReference type="PROSITE" id="PS00211">
    <property type="entry name" value="ABC_TRANSPORTER_1"/>
    <property type="match status" value="1"/>
</dbReference>
<feature type="domain" description="ABC transporter" evidence="5">
    <location>
        <begin position="4"/>
        <end position="241"/>
    </location>
</feature>
<reference evidence="7" key="1">
    <citation type="journal article" date="2014" name="BMC Genomics">
        <title>Genome sequencing of two Neorhizobium galegae strains reveals a noeT gene responsible for the unusual acetylation of the nodulation factors.</title>
        <authorList>
            <person name="Osterman J."/>
            <person name="Marsh J."/>
            <person name="Laine P.K."/>
            <person name="Zeng Z."/>
            <person name="Alatalo E."/>
            <person name="Sullivan J.T."/>
            <person name="Young J.P."/>
            <person name="Thomas-Oates J."/>
            <person name="Paulin L."/>
            <person name="Lindstrom K."/>
        </authorList>
    </citation>
    <scope>NUCLEOTIDE SEQUENCE [LARGE SCALE GENOMIC DNA]</scope>
    <source>
        <strain evidence="7">HAMBI 1141</strain>
    </source>
</reference>